<evidence type="ECO:0000256" key="3">
    <source>
        <dbReference type="ARBA" id="ARBA00022960"/>
    </source>
</evidence>
<protein>
    <recommendedName>
        <fullName evidence="2 7">Glutamate racemase</fullName>
        <ecNumber evidence="2 7">5.1.1.3</ecNumber>
    </recommendedName>
</protein>
<comment type="catalytic activity">
    <reaction evidence="1 7">
        <text>L-glutamate = D-glutamate</text>
        <dbReference type="Rhea" id="RHEA:12813"/>
        <dbReference type="ChEBI" id="CHEBI:29985"/>
        <dbReference type="ChEBI" id="CHEBI:29986"/>
        <dbReference type="EC" id="5.1.1.3"/>
    </reaction>
</comment>
<name>A0ABU9CIH3_9BURK</name>
<evidence type="ECO:0000256" key="6">
    <source>
        <dbReference type="ARBA" id="ARBA00023316"/>
    </source>
</evidence>
<dbReference type="InterPro" id="IPR004391">
    <property type="entry name" value="Glu_race"/>
</dbReference>
<comment type="caution">
    <text evidence="8">The sequence shown here is derived from an EMBL/GenBank/DDBJ whole genome shotgun (WGS) entry which is preliminary data.</text>
</comment>
<feature type="binding site" evidence="7">
    <location>
        <begin position="92"/>
        <end position="93"/>
    </location>
    <ligand>
        <name>substrate</name>
    </ligand>
</feature>
<proteinExistence type="inferred from homology"/>
<dbReference type="EC" id="5.1.1.3" evidence="2 7"/>
<comment type="pathway">
    <text evidence="7">Cell wall biogenesis; peptidoglycan biosynthesis.</text>
</comment>
<evidence type="ECO:0000313" key="8">
    <source>
        <dbReference type="EMBL" id="MEK8050524.1"/>
    </source>
</evidence>
<organism evidence="8 9">
    <name type="scientific">Pseudaquabacterium inlustre</name>
    <dbReference type="NCBI Taxonomy" id="2984192"/>
    <lineage>
        <taxon>Bacteria</taxon>
        <taxon>Pseudomonadati</taxon>
        <taxon>Pseudomonadota</taxon>
        <taxon>Betaproteobacteria</taxon>
        <taxon>Burkholderiales</taxon>
        <taxon>Sphaerotilaceae</taxon>
        <taxon>Pseudaquabacterium</taxon>
    </lineage>
</organism>
<dbReference type="PANTHER" id="PTHR21198:SF2">
    <property type="entry name" value="GLUTAMATE RACEMASE"/>
    <property type="match status" value="1"/>
</dbReference>
<dbReference type="RefSeq" id="WP_341410198.1">
    <property type="nucleotide sequence ID" value="NZ_JBBUTH010000004.1"/>
</dbReference>
<dbReference type="EMBL" id="JBBUTH010000004">
    <property type="protein sequence ID" value="MEK8050524.1"/>
    <property type="molecule type" value="Genomic_DNA"/>
</dbReference>
<accession>A0ABU9CIH3</accession>
<evidence type="ECO:0000313" key="9">
    <source>
        <dbReference type="Proteomes" id="UP001365405"/>
    </source>
</evidence>
<sequence length="288" mass="29847">MAGHGTSSGNTAHGDAALGTPHIGVFDTGIGGLSVLRALRRQLPAARCTYLADSRFNPWGERPADWVVARSLQLAAWLIERKQVDLVLMACNTATTQAIAALRARWPERPFVGVEPGIKPAVAATRCGQVAVMATPGTLASPRVANLIEQHAGGAQVHRVPCPGLADAIETEPPESPRLAALLDRFAAELQATGSDTVALGCTHYPLVADGLAARLPAGVQLIDTAEAVSRRVASLLPVAARAPGADGTPGALRLLATGDPALLQQAARRWVQPDAQAEALALPDLPG</sequence>
<dbReference type="Gene3D" id="3.40.50.1860">
    <property type="match status" value="2"/>
</dbReference>
<evidence type="ECO:0000256" key="2">
    <source>
        <dbReference type="ARBA" id="ARBA00013090"/>
    </source>
</evidence>
<evidence type="ECO:0000256" key="7">
    <source>
        <dbReference type="HAMAP-Rule" id="MF_00258"/>
    </source>
</evidence>
<gene>
    <name evidence="7 8" type="primary">murI</name>
    <name evidence="8" type="ORF">AACH10_09765</name>
</gene>
<keyword evidence="4 7" id="KW-0573">Peptidoglycan synthesis</keyword>
<evidence type="ECO:0000256" key="1">
    <source>
        <dbReference type="ARBA" id="ARBA00001602"/>
    </source>
</evidence>
<keyword evidence="6 7" id="KW-0961">Cell wall biogenesis/degradation</keyword>
<reference evidence="8 9" key="1">
    <citation type="submission" date="2024-04" db="EMBL/GenBank/DDBJ databases">
        <title>Novel species of the genus Ideonella isolated from streams.</title>
        <authorList>
            <person name="Lu H."/>
        </authorList>
    </citation>
    <scope>NUCLEOTIDE SEQUENCE [LARGE SCALE GENOMIC DNA]</scope>
    <source>
        <strain evidence="8 9">DXS22W</strain>
    </source>
</reference>
<comment type="caution">
    <text evidence="7">Lacks conserved residue(s) required for the propagation of feature annotation.</text>
</comment>
<dbReference type="InterPro" id="IPR001920">
    <property type="entry name" value="Asp/Glu_race"/>
</dbReference>
<dbReference type="GO" id="GO:0008881">
    <property type="term" value="F:glutamate racemase activity"/>
    <property type="evidence" value="ECO:0007669"/>
    <property type="project" value="UniProtKB-EC"/>
</dbReference>
<keyword evidence="9" id="KW-1185">Reference proteome</keyword>
<feature type="binding site" evidence="7">
    <location>
        <begin position="203"/>
        <end position="204"/>
    </location>
    <ligand>
        <name>substrate</name>
    </ligand>
</feature>
<dbReference type="Pfam" id="PF01177">
    <property type="entry name" value="Asp_Glu_race"/>
    <property type="match status" value="1"/>
</dbReference>
<keyword evidence="3 7" id="KW-0133">Cell shape</keyword>
<dbReference type="InterPro" id="IPR015942">
    <property type="entry name" value="Asp/Glu/hydantoin_racemase"/>
</dbReference>
<feature type="active site" description="Proton donor/acceptor" evidence="7">
    <location>
        <position position="91"/>
    </location>
</feature>
<dbReference type="NCBIfam" id="TIGR00067">
    <property type="entry name" value="glut_race"/>
    <property type="match status" value="1"/>
</dbReference>
<comment type="similarity">
    <text evidence="7">Belongs to the aspartate/glutamate racemases family.</text>
</comment>
<dbReference type="SUPFAM" id="SSF53681">
    <property type="entry name" value="Aspartate/glutamate racemase"/>
    <property type="match status" value="2"/>
</dbReference>
<dbReference type="HAMAP" id="MF_00258">
    <property type="entry name" value="Glu_racemase"/>
    <property type="match status" value="1"/>
</dbReference>
<comment type="function">
    <text evidence="7">Provides the (R)-glutamate required for cell wall biosynthesis.</text>
</comment>
<evidence type="ECO:0000256" key="5">
    <source>
        <dbReference type="ARBA" id="ARBA00023235"/>
    </source>
</evidence>
<dbReference type="PANTHER" id="PTHR21198">
    <property type="entry name" value="GLUTAMATE RACEMASE"/>
    <property type="match status" value="1"/>
</dbReference>
<keyword evidence="5 7" id="KW-0413">Isomerase</keyword>
<feature type="active site" description="Proton donor/acceptor" evidence="7">
    <location>
        <position position="202"/>
    </location>
</feature>
<evidence type="ECO:0000256" key="4">
    <source>
        <dbReference type="ARBA" id="ARBA00022984"/>
    </source>
</evidence>
<dbReference type="Proteomes" id="UP001365405">
    <property type="component" value="Unassembled WGS sequence"/>
</dbReference>